<reference evidence="12" key="3">
    <citation type="submission" date="2025-08" db="UniProtKB">
        <authorList>
            <consortium name="Ensembl"/>
        </authorList>
    </citation>
    <scope>IDENTIFICATION</scope>
    <source>
        <strain evidence="12">HNI</strain>
    </source>
</reference>
<dbReference type="InterPro" id="IPR003961">
    <property type="entry name" value="FN3_dom"/>
</dbReference>
<keyword evidence="5 10" id="KW-0472">Membrane</keyword>
<dbReference type="SUPFAM" id="SSF49265">
    <property type="entry name" value="Fibronectin type III"/>
    <property type="match status" value="1"/>
</dbReference>
<evidence type="ECO:0000313" key="13">
    <source>
        <dbReference type="Proteomes" id="UP000265180"/>
    </source>
</evidence>
<evidence type="ECO:0000256" key="10">
    <source>
        <dbReference type="SAM" id="Phobius"/>
    </source>
</evidence>
<feature type="region of interest" description="Disordered" evidence="9">
    <location>
        <begin position="376"/>
        <end position="407"/>
    </location>
</feature>
<evidence type="ECO:0000256" key="4">
    <source>
        <dbReference type="ARBA" id="ARBA00022989"/>
    </source>
</evidence>
<evidence type="ECO:0000256" key="6">
    <source>
        <dbReference type="ARBA" id="ARBA00023157"/>
    </source>
</evidence>
<dbReference type="InterPro" id="IPR013783">
    <property type="entry name" value="Ig-like_fold"/>
</dbReference>
<dbReference type="Proteomes" id="UP000265180">
    <property type="component" value="Chromosome 3"/>
</dbReference>
<dbReference type="PANTHER" id="PTHR23037:SF22">
    <property type="entry name" value="CYTOKINE RECEPTOR COMMON SUBUNIT BETA"/>
    <property type="match status" value="1"/>
</dbReference>
<feature type="compositionally biased region" description="Basic and acidic residues" evidence="9">
    <location>
        <begin position="554"/>
        <end position="564"/>
    </location>
</feature>
<feature type="region of interest" description="Disordered" evidence="9">
    <location>
        <begin position="543"/>
        <end position="566"/>
    </location>
</feature>
<keyword evidence="3" id="KW-0732">Signal</keyword>
<reference evidence="12" key="4">
    <citation type="submission" date="2025-09" db="UniProtKB">
        <authorList>
            <consortium name="Ensembl"/>
        </authorList>
    </citation>
    <scope>IDENTIFICATION</scope>
    <source>
        <strain evidence="12">HNI</strain>
    </source>
</reference>
<organism evidence="12 13">
    <name type="scientific">Oryzias latipes</name>
    <name type="common">Japanese rice fish</name>
    <name type="synonym">Japanese killifish</name>
    <dbReference type="NCBI Taxonomy" id="8090"/>
    <lineage>
        <taxon>Eukaryota</taxon>
        <taxon>Metazoa</taxon>
        <taxon>Chordata</taxon>
        <taxon>Craniata</taxon>
        <taxon>Vertebrata</taxon>
        <taxon>Euteleostomi</taxon>
        <taxon>Actinopterygii</taxon>
        <taxon>Neopterygii</taxon>
        <taxon>Teleostei</taxon>
        <taxon>Neoteleostei</taxon>
        <taxon>Acanthomorphata</taxon>
        <taxon>Ovalentaria</taxon>
        <taxon>Atherinomorphae</taxon>
        <taxon>Beloniformes</taxon>
        <taxon>Adrianichthyidae</taxon>
        <taxon>Oryziinae</taxon>
        <taxon>Oryzias</taxon>
    </lineage>
</organism>
<evidence type="ECO:0000313" key="12">
    <source>
        <dbReference type="Ensembl" id="ENSORLP00020022206.1"/>
    </source>
</evidence>
<feature type="transmembrane region" description="Helical" evidence="10">
    <location>
        <begin position="73"/>
        <end position="93"/>
    </location>
</feature>
<dbReference type="InterPro" id="IPR036116">
    <property type="entry name" value="FN3_sf"/>
</dbReference>
<evidence type="ECO:0000256" key="2">
    <source>
        <dbReference type="ARBA" id="ARBA00022692"/>
    </source>
</evidence>
<keyword evidence="8" id="KW-0325">Glycoprotein</keyword>
<keyword evidence="4 10" id="KW-1133">Transmembrane helix</keyword>
<reference evidence="12 13" key="2">
    <citation type="submission" date="2017-04" db="EMBL/GenBank/DDBJ databases">
        <title>CpG methylation of centromeres and impact of large insertions on vertebrate speciation.</title>
        <authorList>
            <person name="Ichikawa K."/>
            <person name="Yoshimura J."/>
            <person name="Morishita S."/>
        </authorList>
    </citation>
    <scope>NUCLEOTIDE SEQUENCE</scope>
    <source>
        <strain evidence="12 13">HNI</strain>
    </source>
</reference>
<dbReference type="PANTHER" id="PTHR23037">
    <property type="entry name" value="CYTOKINE RECEPTOR"/>
    <property type="match status" value="1"/>
</dbReference>
<dbReference type="Ensembl" id="ENSORLT00020012632.1">
    <property type="protein sequence ID" value="ENSORLP00020022206.1"/>
    <property type="gene ID" value="ENSORLG00020002386.1"/>
</dbReference>
<feature type="domain" description="Fibronectin type-III" evidence="11">
    <location>
        <begin position="193"/>
        <end position="295"/>
    </location>
</feature>
<keyword evidence="6" id="KW-1015">Disulfide bond</keyword>
<sequence length="678" mass="75722">MRKTFDCEAIPTSSRRARGERRVFSFFSEQKHERDGVFLTKNMNGMAYLTIWKQSFFHLDGSILVAQRKGNTLVLFSAPWLFFFLLLTGQFALTFGGGENDAELNFDCTNDFTEMFCQFEQQHSNCTDHNVTLVLIDYSETTENGCTLQQCDKNQCCCSLNMLFVYGQNHHASLWRGDRRVASKTISVNDSFKPKTPTIVNVTETNGNFAVKWKTNMEGVRDEFTAEVTYHKKGDPEKVILPLKPPMVDGYQYYEISGGNLSLGATYVVSVRSVSEWNKRQSDSSAEWEFKTPTSHFAQDVVIIVILSVVAIFMSAAAYIGFSRIKTKWWDKYSDLKLPTVYSSKKKIFEPSDPRSNPVSVEHRILDGGKQLSERQFTASEESDGSSQDSSGISDCSSHPSYTETVQPDCRTLRQEALETFFPNVRPVSPVTNRDLSEVFNVHLCGVTGAHDSSGLSVVINPTYCPGMSGSPDQFMPDQHRVLESEPSYHTTKCDTVTNSSRSGLCPASLDVLSPISIDLSYQGTTGSQKMSVIEDYSPLSLSSGTCTTPPLEPESRNDADSENPKLSCGSAMLASKEETRCNFLKVENDYQPIQRQAEENSLLSPENSKECEDNLEKCSEKSMSSNPRTAGFDSFLPDLISESVRRQPELQIPLFWSPPQSGDISIPIITESGYKPV</sequence>
<comment type="subcellular location">
    <subcellularLocation>
        <location evidence="1">Membrane</location>
        <topology evidence="1">Single-pass type I membrane protein</topology>
    </subcellularLocation>
</comment>
<dbReference type="GO" id="GO:0016020">
    <property type="term" value="C:membrane"/>
    <property type="evidence" value="ECO:0007669"/>
    <property type="project" value="UniProtKB-SubCell"/>
</dbReference>
<keyword evidence="7" id="KW-0675">Receptor</keyword>
<protein>
    <recommendedName>
        <fullName evidence="11">Fibronectin type-III domain-containing protein</fullName>
    </recommendedName>
</protein>
<proteinExistence type="predicted"/>
<feature type="compositionally biased region" description="Low complexity" evidence="9">
    <location>
        <begin position="385"/>
        <end position="401"/>
    </location>
</feature>
<evidence type="ECO:0000256" key="3">
    <source>
        <dbReference type="ARBA" id="ARBA00022729"/>
    </source>
</evidence>
<reference key="1">
    <citation type="journal article" date="2007" name="Nature">
        <title>The medaka draft genome and insights into vertebrate genome evolution.</title>
        <authorList>
            <person name="Kasahara M."/>
            <person name="Naruse K."/>
            <person name="Sasaki S."/>
            <person name="Nakatani Y."/>
            <person name="Qu W."/>
            <person name="Ahsan B."/>
            <person name="Yamada T."/>
            <person name="Nagayasu Y."/>
            <person name="Doi K."/>
            <person name="Kasai Y."/>
            <person name="Jindo T."/>
            <person name="Kobayashi D."/>
            <person name="Shimada A."/>
            <person name="Toyoda A."/>
            <person name="Kuroki Y."/>
            <person name="Fujiyama A."/>
            <person name="Sasaki T."/>
            <person name="Shimizu A."/>
            <person name="Asakawa S."/>
            <person name="Shimizu N."/>
            <person name="Hashimoto S."/>
            <person name="Yang J."/>
            <person name="Lee Y."/>
            <person name="Matsushima K."/>
            <person name="Sugano S."/>
            <person name="Sakaizumi M."/>
            <person name="Narita T."/>
            <person name="Ohishi K."/>
            <person name="Haga S."/>
            <person name="Ohta F."/>
            <person name="Nomoto H."/>
            <person name="Nogata K."/>
            <person name="Morishita T."/>
            <person name="Endo T."/>
            <person name="Shin-I T."/>
            <person name="Takeda H."/>
            <person name="Morishita S."/>
            <person name="Kohara Y."/>
        </authorList>
    </citation>
    <scope>NUCLEOTIDE SEQUENCE [LARGE SCALE GENOMIC DNA]</scope>
    <source>
        <strain>Hd-rR</strain>
    </source>
</reference>
<name>A0A3P9LNF7_ORYLA</name>
<dbReference type="Gene3D" id="2.60.40.10">
    <property type="entry name" value="Immunoglobulins"/>
    <property type="match status" value="1"/>
</dbReference>
<dbReference type="PROSITE" id="PS50853">
    <property type="entry name" value="FN3"/>
    <property type="match status" value="1"/>
</dbReference>
<evidence type="ECO:0000256" key="8">
    <source>
        <dbReference type="ARBA" id="ARBA00023180"/>
    </source>
</evidence>
<evidence type="ECO:0000256" key="9">
    <source>
        <dbReference type="SAM" id="MobiDB-lite"/>
    </source>
</evidence>
<evidence type="ECO:0000259" key="11">
    <source>
        <dbReference type="PROSITE" id="PS50853"/>
    </source>
</evidence>
<accession>A0A3P9LNF7</accession>
<evidence type="ECO:0000256" key="1">
    <source>
        <dbReference type="ARBA" id="ARBA00004479"/>
    </source>
</evidence>
<evidence type="ECO:0000256" key="5">
    <source>
        <dbReference type="ARBA" id="ARBA00023136"/>
    </source>
</evidence>
<keyword evidence="2 10" id="KW-0812">Transmembrane</keyword>
<feature type="transmembrane region" description="Helical" evidence="10">
    <location>
        <begin position="301"/>
        <end position="322"/>
    </location>
</feature>
<evidence type="ECO:0000256" key="7">
    <source>
        <dbReference type="ARBA" id="ARBA00023170"/>
    </source>
</evidence>
<dbReference type="AlphaFoldDB" id="A0A3P9LNF7"/>